<name>M0CTL8_9EURY</name>
<comment type="caution">
    <text evidence="1">The sequence shown here is derived from an EMBL/GenBank/DDBJ whole genome shotgun (WGS) entry which is preliminary data.</text>
</comment>
<sequence length="176" mass="19417">MEDALYTVRIVDVKQYGGRNRHALLQADMDAQRARVRALEAVLGRRDVQGVDGVEVSEHVDTWAYEGGERLAWEDVVELLPAGDDEAVDVRERVQQMADGLAAGRDDVEAEAARVAEGAGTVQADVVVRDFRGEAVAEDVLVIWYDYTEREWDAPTEYDLEISRAISGALAGIDVE</sequence>
<dbReference type="RefSeq" id="WP_006883464.1">
    <property type="nucleotide sequence ID" value="NZ_AOIU01000020.1"/>
</dbReference>
<dbReference type="STRING" id="797114.C475_08947"/>
<evidence type="ECO:0000313" key="1">
    <source>
        <dbReference type="EMBL" id="ELZ26541.1"/>
    </source>
</evidence>
<dbReference type="Proteomes" id="UP000011626">
    <property type="component" value="Unassembled WGS sequence"/>
</dbReference>
<keyword evidence="2" id="KW-1185">Reference proteome</keyword>
<dbReference type="AlphaFoldDB" id="M0CTL8"/>
<gene>
    <name evidence="1" type="ORF">C475_08947</name>
</gene>
<reference evidence="1 2" key="1">
    <citation type="journal article" date="2014" name="PLoS Genet.">
        <title>Phylogenetically driven sequencing of extremely halophilic archaea reveals strategies for static and dynamic osmo-response.</title>
        <authorList>
            <person name="Becker E.A."/>
            <person name="Seitzer P.M."/>
            <person name="Tritt A."/>
            <person name="Larsen D."/>
            <person name="Krusor M."/>
            <person name="Yao A.I."/>
            <person name="Wu D."/>
            <person name="Madern D."/>
            <person name="Eisen J.A."/>
            <person name="Darling A.E."/>
            <person name="Facciotti M.T."/>
        </authorList>
    </citation>
    <scope>NUCLEOTIDE SEQUENCE [LARGE SCALE GENOMIC DNA]</scope>
    <source>
        <strain evidence="1 2">2-9-1</strain>
    </source>
</reference>
<dbReference type="EMBL" id="AOIU01000020">
    <property type="protein sequence ID" value="ELZ26541.1"/>
    <property type="molecule type" value="Genomic_DNA"/>
</dbReference>
<accession>M0CTL8</accession>
<proteinExistence type="predicted"/>
<evidence type="ECO:0000313" key="2">
    <source>
        <dbReference type="Proteomes" id="UP000011626"/>
    </source>
</evidence>
<organism evidence="1 2">
    <name type="scientific">Halosimplex carlsbadense 2-9-1</name>
    <dbReference type="NCBI Taxonomy" id="797114"/>
    <lineage>
        <taxon>Archaea</taxon>
        <taxon>Methanobacteriati</taxon>
        <taxon>Methanobacteriota</taxon>
        <taxon>Stenosarchaea group</taxon>
        <taxon>Halobacteria</taxon>
        <taxon>Halobacteriales</taxon>
        <taxon>Haloarculaceae</taxon>
        <taxon>Halosimplex</taxon>
    </lineage>
</organism>
<protein>
    <submittedName>
        <fullName evidence="1">Uncharacterized protein</fullName>
    </submittedName>
</protein>